<evidence type="ECO:0000256" key="5">
    <source>
        <dbReference type="SAM" id="SignalP"/>
    </source>
</evidence>
<dbReference type="EMBL" id="MQVS01000002">
    <property type="protein sequence ID" value="OKL52287.1"/>
    <property type="molecule type" value="Genomic_DNA"/>
</dbReference>
<evidence type="ECO:0000259" key="6">
    <source>
        <dbReference type="SMART" id="SM00062"/>
    </source>
</evidence>
<dbReference type="SUPFAM" id="SSF53850">
    <property type="entry name" value="Periplasmic binding protein-like II"/>
    <property type="match status" value="1"/>
</dbReference>
<comment type="subcellular location">
    <subcellularLocation>
        <location evidence="1">Cell envelope</location>
    </subcellularLocation>
</comment>
<reference evidence="8" key="1">
    <citation type="submission" date="2016-12" db="EMBL/GenBank/DDBJ databases">
        <authorList>
            <person name="Meng X."/>
        </authorList>
    </citation>
    <scope>NUCLEOTIDE SEQUENCE [LARGE SCALE GENOMIC DNA]</scope>
    <source>
        <strain evidence="8">DSM 20732</strain>
    </source>
</reference>
<proteinExistence type="inferred from homology"/>
<dbReference type="OrthoDB" id="4633994at2"/>
<organism evidence="7 8">
    <name type="scientific">Buchananella hordeovulneris</name>
    <dbReference type="NCBI Taxonomy" id="52770"/>
    <lineage>
        <taxon>Bacteria</taxon>
        <taxon>Bacillati</taxon>
        <taxon>Actinomycetota</taxon>
        <taxon>Actinomycetes</taxon>
        <taxon>Actinomycetales</taxon>
        <taxon>Actinomycetaceae</taxon>
        <taxon>Buchananella</taxon>
    </lineage>
</organism>
<sequence>MNRKPRLFALISAAALALAACGSTDEGAAASPDGDVRFDVSTVKKVDEIAALLPPEIAEAGVLKIASATDYAPAEFRAEDGQTPVGYDIELIKAIGNVLGVKAEVTHAQFDSIIPAVGTKFDASISSFTITDERIKVVNMIEYIEVGSAYAVQKGNPKGFDPANPCGKRIAVQTGTYQDEALEKLSAEKCSSSPIEIVKYDAQSEATTNLVGGALDSFYADSQVVGYAITLTDNQLEQVGEVEDSAPQGIIVSQQNPELTKALAAALQHLMDDGTWTKILEAWGSADAALPKATVRSAQ</sequence>
<feature type="signal peptide" evidence="5">
    <location>
        <begin position="1"/>
        <end position="19"/>
    </location>
</feature>
<evidence type="ECO:0000256" key="2">
    <source>
        <dbReference type="ARBA" id="ARBA00010333"/>
    </source>
</evidence>
<dbReference type="SMART" id="SM00062">
    <property type="entry name" value="PBPb"/>
    <property type="match status" value="1"/>
</dbReference>
<gene>
    <name evidence="7" type="ORF">BSZ40_02030</name>
</gene>
<feature type="domain" description="Solute-binding protein family 3/N-terminal" evidence="6">
    <location>
        <begin position="62"/>
        <end position="287"/>
    </location>
</feature>
<dbReference type="CDD" id="cd01004">
    <property type="entry name" value="PBP2_MidA_like"/>
    <property type="match status" value="1"/>
</dbReference>
<dbReference type="PROSITE" id="PS51257">
    <property type="entry name" value="PROKAR_LIPOPROTEIN"/>
    <property type="match status" value="1"/>
</dbReference>
<comment type="caution">
    <text evidence="7">The sequence shown here is derived from an EMBL/GenBank/DDBJ whole genome shotgun (WGS) entry which is preliminary data.</text>
</comment>
<dbReference type="InterPro" id="IPR001638">
    <property type="entry name" value="Solute-binding_3/MltF_N"/>
</dbReference>
<evidence type="ECO:0000256" key="4">
    <source>
        <dbReference type="RuleBase" id="RU003744"/>
    </source>
</evidence>
<dbReference type="PROSITE" id="PS01039">
    <property type="entry name" value="SBP_BACTERIAL_3"/>
    <property type="match status" value="1"/>
</dbReference>
<dbReference type="PANTHER" id="PTHR35936:SF17">
    <property type="entry name" value="ARGININE-BINDING EXTRACELLULAR PROTEIN ARTP"/>
    <property type="match status" value="1"/>
</dbReference>
<comment type="similarity">
    <text evidence="2 4">Belongs to the bacterial solute-binding protein 3 family.</text>
</comment>
<protein>
    <submittedName>
        <fullName evidence="7">ABC transporter substrate-binding protein</fullName>
    </submittedName>
</protein>
<dbReference type="InterPro" id="IPR018313">
    <property type="entry name" value="SBP_3_CS"/>
</dbReference>
<evidence type="ECO:0000256" key="3">
    <source>
        <dbReference type="ARBA" id="ARBA00022729"/>
    </source>
</evidence>
<dbReference type="STRING" id="52770.BSZ40_02030"/>
<accession>A0A1Q5PXM6</accession>
<dbReference type="Gene3D" id="3.40.190.10">
    <property type="entry name" value="Periplasmic binding protein-like II"/>
    <property type="match status" value="2"/>
</dbReference>
<name>A0A1Q5PXM6_9ACTO</name>
<evidence type="ECO:0000313" key="8">
    <source>
        <dbReference type="Proteomes" id="UP000185612"/>
    </source>
</evidence>
<dbReference type="GO" id="GO:0030313">
    <property type="term" value="C:cell envelope"/>
    <property type="evidence" value="ECO:0007669"/>
    <property type="project" value="UniProtKB-SubCell"/>
</dbReference>
<dbReference type="RefSeq" id="WP_073822831.1">
    <property type="nucleotide sequence ID" value="NZ_JAUNKL010000036.1"/>
</dbReference>
<dbReference type="Proteomes" id="UP000185612">
    <property type="component" value="Unassembled WGS sequence"/>
</dbReference>
<dbReference type="Pfam" id="PF00497">
    <property type="entry name" value="SBP_bac_3"/>
    <property type="match status" value="1"/>
</dbReference>
<dbReference type="FunCoup" id="A0A1Q5PXM6">
    <property type="interactions" value="15"/>
</dbReference>
<dbReference type="PANTHER" id="PTHR35936">
    <property type="entry name" value="MEMBRANE-BOUND LYTIC MUREIN TRANSGLYCOSYLASE F"/>
    <property type="match status" value="1"/>
</dbReference>
<feature type="chain" id="PRO_5043148799" evidence="5">
    <location>
        <begin position="20"/>
        <end position="299"/>
    </location>
</feature>
<dbReference type="AlphaFoldDB" id="A0A1Q5PXM6"/>
<keyword evidence="3 5" id="KW-0732">Signal</keyword>
<keyword evidence="8" id="KW-1185">Reference proteome</keyword>
<evidence type="ECO:0000256" key="1">
    <source>
        <dbReference type="ARBA" id="ARBA00004196"/>
    </source>
</evidence>
<evidence type="ECO:0000313" key="7">
    <source>
        <dbReference type="EMBL" id="OKL52287.1"/>
    </source>
</evidence>